<evidence type="ECO:0000256" key="1">
    <source>
        <dbReference type="ARBA" id="ARBA00022737"/>
    </source>
</evidence>
<dbReference type="GO" id="GO:0071356">
    <property type="term" value="P:cellular response to tumor necrosis factor"/>
    <property type="evidence" value="ECO:0007669"/>
    <property type="project" value="TreeGrafter"/>
</dbReference>
<dbReference type="SUPFAM" id="SSF48403">
    <property type="entry name" value="Ankyrin repeat"/>
    <property type="match status" value="1"/>
</dbReference>
<feature type="repeat" description="ANK" evidence="3">
    <location>
        <begin position="287"/>
        <end position="309"/>
    </location>
</feature>
<dbReference type="PROSITE" id="PS50088">
    <property type="entry name" value="ANK_REPEAT"/>
    <property type="match status" value="3"/>
</dbReference>
<feature type="region of interest" description="Disordered" evidence="4">
    <location>
        <begin position="435"/>
        <end position="481"/>
    </location>
</feature>
<evidence type="ECO:0000256" key="2">
    <source>
        <dbReference type="ARBA" id="ARBA00023043"/>
    </source>
</evidence>
<keyword evidence="1" id="KW-0677">Repeat</keyword>
<dbReference type="InterPro" id="IPR002110">
    <property type="entry name" value="Ankyrin_rpt"/>
</dbReference>
<evidence type="ECO:0000256" key="3">
    <source>
        <dbReference type="PROSITE-ProRule" id="PRU00023"/>
    </source>
</evidence>
<dbReference type="GO" id="GO:0051059">
    <property type="term" value="F:NF-kappaB binding"/>
    <property type="evidence" value="ECO:0007669"/>
    <property type="project" value="TreeGrafter"/>
</dbReference>
<keyword evidence="2 3" id="KW-0040">ANK repeat</keyword>
<dbReference type="PANTHER" id="PTHR46680">
    <property type="entry name" value="NF-KAPPA-B INHIBITOR ALPHA"/>
    <property type="match status" value="1"/>
</dbReference>
<accession>A0AAN9Z1M7</accession>
<sequence>MPVSALITSSRQDAMESAVAKDCASGQQTTTARYSHGVPTHSGSAYGDHSWIHGRDSQDIAVNRELPSQSCVKGYSDSGSNFYDSSRTDSGFLSGANIVSEQCISEEITCSGKSRDLSHQESQPEEKEGYKDDMRLDSGVDVGLSDNFKTLSINNTYLNDLNATPSQSSSVVDNAVLFTNIVDPQTTKQTSTLKPSSPEQTPSNVPPIWELYFQQDEDGDTQLHIAIIQGFIEVVYSLINITPHPCFLDIQNENYQTPLHLGVLTHQPKIVRSLVVAGASVDMKDRNGNTPLHMACHLGDMDCVKALTEPVTIAETDNASLQYTVYPQQLPQNLEEVNYDGQTCVHLAALSSHVDVLRHLLWFGANVNAREGKSGRTVLHYAVELGLSRVLHFLLEECSVQLEASTYAGHTAYQLAACIDSALAHQLSEHGALCKNLPDDSDSDSDYSDDDDGNENEMYQKSSDDNFSSLRINGQPINISA</sequence>
<gene>
    <name evidence="5" type="ORF">R5R35_010900</name>
</gene>
<evidence type="ECO:0000313" key="6">
    <source>
        <dbReference type="Proteomes" id="UP001378592"/>
    </source>
</evidence>
<dbReference type="InterPro" id="IPR051070">
    <property type="entry name" value="NF-kappa-B_inhibitor"/>
</dbReference>
<evidence type="ECO:0000256" key="4">
    <source>
        <dbReference type="SAM" id="MobiDB-lite"/>
    </source>
</evidence>
<dbReference type="Gene3D" id="1.25.40.20">
    <property type="entry name" value="Ankyrin repeat-containing domain"/>
    <property type="match status" value="1"/>
</dbReference>
<dbReference type="Pfam" id="PF12796">
    <property type="entry name" value="Ank_2"/>
    <property type="match status" value="1"/>
</dbReference>
<reference evidence="5 6" key="1">
    <citation type="submission" date="2024-03" db="EMBL/GenBank/DDBJ databases">
        <title>The genome assembly and annotation of the cricket Gryllus longicercus Weissman &amp; Gray.</title>
        <authorList>
            <person name="Szrajer S."/>
            <person name="Gray D."/>
            <person name="Ylla G."/>
        </authorList>
    </citation>
    <scope>NUCLEOTIDE SEQUENCE [LARGE SCALE GENOMIC DNA]</scope>
    <source>
        <strain evidence="5">DAG 2021-001</strain>
        <tissue evidence="5">Whole body minus gut</tissue>
    </source>
</reference>
<feature type="repeat" description="ANK" evidence="3">
    <location>
        <begin position="340"/>
        <end position="372"/>
    </location>
</feature>
<dbReference type="AlphaFoldDB" id="A0AAN9Z1M7"/>
<feature type="compositionally biased region" description="Basic and acidic residues" evidence="4">
    <location>
        <begin position="113"/>
        <end position="135"/>
    </location>
</feature>
<feature type="repeat" description="ANK" evidence="3">
    <location>
        <begin position="254"/>
        <end position="286"/>
    </location>
</feature>
<dbReference type="EMBL" id="JAZDUA010000495">
    <property type="protein sequence ID" value="KAK7791799.1"/>
    <property type="molecule type" value="Genomic_DNA"/>
</dbReference>
<keyword evidence="6" id="KW-1185">Reference proteome</keyword>
<organism evidence="5 6">
    <name type="scientific">Gryllus longicercus</name>
    <dbReference type="NCBI Taxonomy" id="2509291"/>
    <lineage>
        <taxon>Eukaryota</taxon>
        <taxon>Metazoa</taxon>
        <taxon>Ecdysozoa</taxon>
        <taxon>Arthropoda</taxon>
        <taxon>Hexapoda</taxon>
        <taxon>Insecta</taxon>
        <taxon>Pterygota</taxon>
        <taxon>Neoptera</taxon>
        <taxon>Polyneoptera</taxon>
        <taxon>Orthoptera</taxon>
        <taxon>Ensifera</taxon>
        <taxon>Gryllidea</taxon>
        <taxon>Grylloidea</taxon>
        <taxon>Gryllidae</taxon>
        <taxon>Gryllinae</taxon>
        <taxon>Gryllus</taxon>
    </lineage>
</organism>
<feature type="region of interest" description="Disordered" evidence="4">
    <location>
        <begin position="112"/>
        <end position="135"/>
    </location>
</feature>
<dbReference type="PROSITE" id="PS50297">
    <property type="entry name" value="ANK_REP_REGION"/>
    <property type="match status" value="3"/>
</dbReference>
<evidence type="ECO:0008006" key="7">
    <source>
        <dbReference type="Google" id="ProtNLM"/>
    </source>
</evidence>
<dbReference type="GO" id="GO:0005829">
    <property type="term" value="C:cytosol"/>
    <property type="evidence" value="ECO:0007669"/>
    <property type="project" value="TreeGrafter"/>
</dbReference>
<comment type="caution">
    <text evidence="5">The sequence shown here is derived from an EMBL/GenBank/DDBJ whole genome shotgun (WGS) entry which is preliminary data.</text>
</comment>
<dbReference type="InterPro" id="IPR036770">
    <property type="entry name" value="Ankyrin_rpt-contain_sf"/>
</dbReference>
<name>A0AAN9Z1M7_9ORTH</name>
<feature type="compositionally biased region" description="Acidic residues" evidence="4">
    <location>
        <begin position="439"/>
        <end position="455"/>
    </location>
</feature>
<feature type="compositionally biased region" description="Polar residues" evidence="4">
    <location>
        <begin position="457"/>
        <end position="481"/>
    </location>
</feature>
<dbReference type="PANTHER" id="PTHR46680:SF3">
    <property type="entry name" value="NF-KAPPA-B INHIBITOR CACTUS"/>
    <property type="match status" value="1"/>
</dbReference>
<evidence type="ECO:0000313" key="5">
    <source>
        <dbReference type="EMBL" id="KAK7791799.1"/>
    </source>
</evidence>
<proteinExistence type="predicted"/>
<protein>
    <recommendedName>
        <fullName evidence="7">NF-kappa-B inhibitor cactus</fullName>
    </recommendedName>
</protein>
<dbReference type="Proteomes" id="UP001378592">
    <property type="component" value="Unassembled WGS sequence"/>
</dbReference>
<dbReference type="Pfam" id="PF00023">
    <property type="entry name" value="Ank"/>
    <property type="match status" value="1"/>
</dbReference>
<dbReference type="PRINTS" id="PR01415">
    <property type="entry name" value="ANKYRIN"/>
</dbReference>
<dbReference type="SMART" id="SM00248">
    <property type="entry name" value="ANK"/>
    <property type="match status" value="5"/>
</dbReference>